<name>A0AAD8IL23_9APIA</name>
<dbReference type="EMBL" id="JAUIZM010000004">
    <property type="protein sequence ID" value="KAK1387098.1"/>
    <property type="molecule type" value="Genomic_DNA"/>
</dbReference>
<keyword evidence="6" id="KW-1185">Reference proteome</keyword>
<keyword evidence="4" id="KW-0653">Protein transport</keyword>
<sequence>MRNGCHIHTLPRVTWPIFSFLEVSSKTIRSYNIKLLYTFKLVDSNHKQSIKQDACWTISNIMAGNNERMQAFIEAGIIAPLVQLFDNAEFEIKKVAAWAVATAAAVGTHEQIKFLVGEDEKNLGHTGEVNVYTQLIDEAEGLKKIENLQSHENNEIYEKVVKLLGTYADGAPQLISEIKQFLINLFQNSAETIEIKRIQRLYDELIESEIAYRLDRYDASEKELRKNYVDGFVFRTVAFWLEKKEDPIDISQGAYAEGSVSLNAQNFDRISHLHPILVVNFFAPWCSWSNRLEIV</sequence>
<reference evidence="5" key="1">
    <citation type="submission" date="2023-02" db="EMBL/GenBank/DDBJ databases">
        <title>Genome of toxic invasive species Heracleum sosnowskyi carries increased number of genes despite the absence of recent whole-genome duplications.</title>
        <authorList>
            <person name="Schelkunov M."/>
            <person name="Shtratnikova V."/>
            <person name="Makarenko M."/>
            <person name="Klepikova A."/>
            <person name="Omelchenko D."/>
            <person name="Novikova G."/>
            <person name="Obukhova E."/>
            <person name="Bogdanov V."/>
            <person name="Penin A."/>
            <person name="Logacheva M."/>
        </authorList>
    </citation>
    <scope>NUCLEOTIDE SEQUENCE</scope>
    <source>
        <strain evidence="5">Hsosn_3</strain>
        <tissue evidence="5">Leaf</tissue>
    </source>
</reference>
<dbReference type="Pfam" id="PF00514">
    <property type="entry name" value="Arm"/>
    <property type="match status" value="1"/>
</dbReference>
<evidence type="ECO:0000313" key="5">
    <source>
        <dbReference type="EMBL" id="KAK1387098.1"/>
    </source>
</evidence>
<dbReference type="SMART" id="SM00185">
    <property type="entry name" value="ARM"/>
    <property type="match status" value="2"/>
</dbReference>
<dbReference type="SUPFAM" id="SSF48371">
    <property type="entry name" value="ARM repeat"/>
    <property type="match status" value="1"/>
</dbReference>
<protein>
    <submittedName>
        <fullName evidence="5">Uncharacterized protein</fullName>
    </submittedName>
</protein>
<evidence type="ECO:0000256" key="1">
    <source>
        <dbReference type="ARBA" id="ARBA00010394"/>
    </source>
</evidence>
<dbReference type="InterPro" id="IPR016024">
    <property type="entry name" value="ARM-type_fold"/>
</dbReference>
<comment type="similarity">
    <text evidence="1">Belongs to the importin alpha family.</text>
</comment>
<gene>
    <name evidence="5" type="ORF">POM88_015276</name>
</gene>
<dbReference type="InterPro" id="IPR011989">
    <property type="entry name" value="ARM-like"/>
</dbReference>
<comment type="caution">
    <text evidence="5">The sequence shown here is derived from an EMBL/GenBank/DDBJ whole genome shotgun (WGS) entry which is preliminary data.</text>
</comment>
<dbReference type="Gene3D" id="1.25.10.10">
    <property type="entry name" value="Leucine-rich Repeat Variant"/>
    <property type="match status" value="1"/>
</dbReference>
<evidence type="ECO:0000256" key="3">
    <source>
        <dbReference type="ARBA" id="ARBA00022737"/>
    </source>
</evidence>
<dbReference type="CDD" id="cd02961">
    <property type="entry name" value="PDI_a_family"/>
    <property type="match status" value="1"/>
</dbReference>
<dbReference type="AlphaFoldDB" id="A0AAD8IL23"/>
<evidence type="ECO:0000256" key="2">
    <source>
        <dbReference type="ARBA" id="ARBA00022448"/>
    </source>
</evidence>
<reference evidence="5" key="2">
    <citation type="submission" date="2023-05" db="EMBL/GenBank/DDBJ databases">
        <authorList>
            <person name="Schelkunov M.I."/>
        </authorList>
    </citation>
    <scope>NUCLEOTIDE SEQUENCE</scope>
    <source>
        <strain evidence="5">Hsosn_3</strain>
        <tissue evidence="5">Leaf</tissue>
    </source>
</reference>
<accession>A0AAD8IL23</accession>
<keyword evidence="3" id="KW-0677">Repeat</keyword>
<dbReference type="PANTHER" id="PTHR23316">
    <property type="entry name" value="IMPORTIN ALPHA"/>
    <property type="match status" value="1"/>
</dbReference>
<dbReference type="Proteomes" id="UP001237642">
    <property type="component" value="Unassembled WGS sequence"/>
</dbReference>
<proteinExistence type="inferred from homology"/>
<dbReference type="Pfam" id="PF16186">
    <property type="entry name" value="Arm_3"/>
    <property type="match status" value="1"/>
</dbReference>
<organism evidence="5 6">
    <name type="scientific">Heracleum sosnowskyi</name>
    <dbReference type="NCBI Taxonomy" id="360622"/>
    <lineage>
        <taxon>Eukaryota</taxon>
        <taxon>Viridiplantae</taxon>
        <taxon>Streptophyta</taxon>
        <taxon>Embryophyta</taxon>
        <taxon>Tracheophyta</taxon>
        <taxon>Spermatophyta</taxon>
        <taxon>Magnoliopsida</taxon>
        <taxon>eudicotyledons</taxon>
        <taxon>Gunneridae</taxon>
        <taxon>Pentapetalae</taxon>
        <taxon>asterids</taxon>
        <taxon>campanulids</taxon>
        <taxon>Apiales</taxon>
        <taxon>Apiaceae</taxon>
        <taxon>Apioideae</taxon>
        <taxon>apioid superclade</taxon>
        <taxon>Tordylieae</taxon>
        <taxon>Tordyliinae</taxon>
        <taxon>Heracleum</taxon>
    </lineage>
</organism>
<evidence type="ECO:0000256" key="4">
    <source>
        <dbReference type="ARBA" id="ARBA00022927"/>
    </source>
</evidence>
<dbReference type="InterPro" id="IPR032413">
    <property type="entry name" value="Arm_3"/>
</dbReference>
<evidence type="ECO:0000313" key="6">
    <source>
        <dbReference type="Proteomes" id="UP001237642"/>
    </source>
</evidence>
<dbReference type="InterPro" id="IPR000225">
    <property type="entry name" value="Armadillo"/>
</dbReference>
<keyword evidence="2" id="KW-0813">Transport</keyword>
<dbReference type="GO" id="GO:0015031">
    <property type="term" value="P:protein transport"/>
    <property type="evidence" value="ECO:0007669"/>
    <property type="project" value="UniProtKB-KW"/>
</dbReference>